<dbReference type="InterPro" id="IPR000333">
    <property type="entry name" value="TGFB_receptor"/>
</dbReference>
<dbReference type="SMART" id="SM00220">
    <property type="entry name" value="S_TKc"/>
    <property type="match status" value="1"/>
</dbReference>
<evidence type="ECO:0000256" key="7">
    <source>
        <dbReference type="ARBA" id="ARBA00022679"/>
    </source>
</evidence>
<keyword evidence="7" id="KW-0808">Transferase</keyword>
<keyword evidence="8 21" id="KW-0812">Transmembrane</keyword>
<keyword evidence="12" id="KW-0418">Kinase</keyword>
<keyword evidence="17 24" id="KW-0675">Receptor</keyword>
<feature type="binding site" evidence="19">
    <location>
        <position position="234"/>
    </location>
    <ligand>
        <name>ATP</name>
        <dbReference type="ChEBI" id="CHEBI:30616"/>
    </ligand>
</feature>
<keyword evidence="10" id="KW-0732">Signal</keyword>
<evidence type="ECO:0000256" key="13">
    <source>
        <dbReference type="ARBA" id="ARBA00022840"/>
    </source>
</evidence>
<evidence type="ECO:0000256" key="11">
    <source>
        <dbReference type="ARBA" id="ARBA00022741"/>
    </source>
</evidence>
<evidence type="ECO:0000256" key="17">
    <source>
        <dbReference type="ARBA" id="ARBA00023170"/>
    </source>
</evidence>
<evidence type="ECO:0000256" key="15">
    <source>
        <dbReference type="ARBA" id="ARBA00022989"/>
    </source>
</evidence>
<feature type="transmembrane region" description="Helical" evidence="21">
    <location>
        <begin position="128"/>
        <end position="151"/>
    </location>
</feature>
<evidence type="ECO:0000256" key="16">
    <source>
        <dbReference type="ARBA" id="ARBA00023136"/>
    </source>
</evidence>
<dbReference type="PROSITE" id="PS00108">
    <property type="entry name" value="PROTEIN_KINASE_ST"/>
    <property type="match status" value="1"/>
</dbReference>
<organism evidence="24 25">
    <name type="scientific">Labeo rohita</name>
    <name type="common">Indian major carp</name>
    <name type="synonym">Cyprinus rohita</name>
    <dbReference type="NCBI Taxonomy" id="84645"/>
    <lineage>
        <taxon>Eukaryota</taxon>
        <taxon>Metazoa</taxon>
        <taxon>Chordata</taxon>
        <taxon>Craniata</taxon>
        <taxon>Vertebrata</taxon>
        <taxon>Euteleostomi</taxon>
        <taxon>Actinopterygii</taxon>
        <taxon>Neopterygii</taxon>
        <taxon>Teleostei</taxon>
        <taxon>Ostariophysi</taxon>
        <taxon>Cypriniformes</taxon>
        <taxon>Cyprinidae</taxon>
        <taxon>Labeoninae</taxon>
        <taxon>Labeonini</taxon>
        <taxon>Labeo</taxon>
    </lineage>
</organism>
<dbReference type="Pfam" id="PF01064">
    <property type="entry name" value="Activin_recp"/>
    <property type="match status" value="1"/>
</dbReference>
<keyword evidence="16 21" id="KW-0472">Membrane</keyword>
<keyword evidence="9" id="KW-0479">Metal-binding</keyword>
<keyword evidence="11 19" id="KW-0547">Nucleotide-binding</keyword>
<evidence type="ECO:0000256" key="18">
    <source>
        <dbReference type="ARBA" id="ARBA00023211"/>
    </source>
</evidence>
<feature type="domain" description="Protein kinase" evidence="22">
    <location>
        <begin position="207"/>
        <end position="497"/>
    </location>
</feature>
<evidence type="ECO:0000256" key="9">
    <source>
        <dbReference type="ARBA" id="ARBA00022723"/>
    </source>
</evidence>
<dbReference type="InterPro" id="IPR045860">
    <property type="entry name" value="Snake_toxin-like_sf"/>
</dbReference>
<evidence type="ECO:0000259" key="22">
    <source>
        <dbReference type="PROSITE" id="PS50011"/>
    </source>
</evidence>
<dbReference type="SMART" id="SM00467">
    <property type="entry name" value="GS"/>
    <property type="match status" value="1"/>
</dbReference>
<evidence type="ECO:0000256" key="14">
    <source>
        <dbReference type="ARBA" id="ARBA00022842"/>
    </source>
</evidence>
<dbReference type="InterPro" id="IPR017441">
    <property type="entry name" value="Protein_kinase_ATP_BS"/>
</dbReference>
<dbReference type="InterPro" id="IPR001245">
    <property type="entry name" value="Ser-Thr/Tyr_kinase_cat_dom"/>
</dbReference>
<evidence type="ECO:0000256" key="5">
    <source>
        <dbReference type="ARBA" id="ARBA00012401"/>
    </source>
</evidence>
<name>A0ABQ8MC35_LABRO</name>
<evidence type="ECO:0000256" key="20">
    <source>
        <dbReference type="SAM" id="MobiDB-lite"/>
    </source>
</evidence>
<dbReference type="InterPro" id="IPR003605">
    <property type="entry name" value="GS_dom"/>
</dbReference>
<evidence type="ECO:0000256" key="21">
    <source>
        <dbReference type="SAM" id="Phobius"/>
    </source>
</evidence>
<dbReference type="PANTHER" id="PTHR23255">
    <property type="entry name" value="TRANSFORMING GROWTH FACTOR-BETA RECEPTOR TYPE I AND II"/>
    <property type="match status" value="1"/>
</dbReference>
<protein>
    <recommendedName>
        <fullName evidence="5">receptor protein serine/threonine kinase</fullName>
        <ecNumber evidence="5">2.7.11.30</ecNumber>
    </recommendedName>
</protein>
<keyword evidence="15 21" id="KW-1133">Transmembrane helix</keyword>
<dbReference type="InterPro" id="IPR000719">
    <property type="entry name" value="Prot_kinase_dom"/>
</dbReference>
<feature type="domain" description="GS" evidence="23">
    <location>
        <begin position="177"/>
        <end position="206"/>
    </location>
</feature>
<evidence type="ECO:0000256" key="2">
    <source>
        <dbReference type="ARBA" id="ARBA00001946"/>
    </source>
</evidence>
<dbReference type="Pfam" id="PF08515">
    <property type="entry name" value="TGF_beta_GS"/>
    <property type="match status" value="1"/>
</dbReference>
<evidence type="ECO:0000256" key="8">
    <source>
        <dbReference type="ARBA" id="ARBA00022692"/>
    </source>
</evidence>
<reference evidence="24 25" key="1">
    <citation type="submission" date="2022-01" db="EMBL/GenBank/DDBJ databases">
        <title>A high-quality chromosome-level genome assembly of rohu carp, Labeo rohita.</title>
        <authorList>
            <person name="Arick M.A. II"/>
            <person name="Hsu C.-Y."/>
            <person name="Magbanua Z."/>
            <person name="Pechanova O."/>
            <person name="Grover C."/>
            <person name="Miller E."/>
            <person name="Thrash A."/>
            <person name="Ezzel L."/>
            <person name="Alam S."/>
            <person name="Benzie J."/>
            <person name="Hamilton M."/>
            <person name="Karsi A."/>
            <person name="Lawrence M.L."/>
            <person name="Peterson D.G."/>
        </authorList>
    </citation>
    <scope>NUCLEOTIDE SEQUENCE [LARGE SCALE GENOMIC DNA]</scope>
    <source>
        <strain evidence="25">BAU-BD-2019</strain>
        <tissue evidence="24">Blood</tissue>
    </source>
</reference>
<evidence type="ECO:0000259" key="23">
    <source>
        <dbReference type="PROSITE" id="PS51256"/>
    </source>
</evidence>
<comment type="cofactor">
    <cofactor evidence="2">
        <name>Mg(2+)</name>
        <dbReference type="ChEBI" id="CHEBI:18420"/>
    </cofactor>
</comment>
<feature type="region of interest" description="Disordered" evidence="20">
    <location>
        <begin position="1"/>
        <end position="22"/>
    </location>
</feature>
<evidence type="ECO:0000313" key="25">
    <source>
        <dbReference type="Proteomes" id="UP000830375"/>
    </source>
</evidence>
<keyword evidence="18" id="KW-0464">Manganese</keyword>
<evidence type="ECO:0000256" key="12">
    <source>
        <dbReference type="ARBA" id="ARBA00022777"/>
    </source>
</evidence>
<keyword evidence="14" id="KW-0460">Magnesium</keyword>
<gene>
    <name evidence="24" type="ORF">H4Q32_025897</name>
</gene>
<comment type="similarity">
    <text evidence="4">Belongs to the protein kinase superfamily. TKL Ser/Thr protein kinase family. TGFB receptor subfamily.</text>
</comment>
<keyword evidence="25" id="KW-1185">Reference proteome</keyword>
<dbReference type="PROSITE" id="PS50011">
    <property type="entry name" value="PROTEIN_KINASE_DOM"/>
    <property type="match status" value="1"/>
</dbReference>
<sequence length="505" mass="56938">MLQRSSGKVTAGGGKESSGSATPVIPERMLLCHCYHHCPEDSSNNTCRTDGYCFTMVEEEEGGSPGLLELRCSGSVFPTALMKRTRCLTGALEFPDSCPSVTVHDTSDLSVRERVVWCLSDQDGSYQYMPLFVSVSVCCTALLIIIVYVYCRYKRQEMRARYSMGLEQDETFIPAGESLKDLIEQSQSSGSGSGLPLLVQRTIAKQIQMVKQIGKGRYGEVWMGRWRGERVAVKVFFTTEEASWFRETEIYQTVLMRHENILGFIAADIKGTGSWTQLYLITDYHENGSLYDYLKSTTLDTKALLRLAYSAVSGLCHLHTEIFGTQGKPAIAHRDLKSKNILVKKNGTCCIADLGLAVKFISDTNEVDIPPNTRVGTKRYMPPEVLDESLNRCHFQSYIMADMYSFGLILWEMARRCVSGGIVEEYQLPYHDLVPTDPSYEDMREVVCIKRQRPSFANRWSSDECLRQMGKLMTECWAHNPASRLTALRVKKTLAKMSESQDIKL</sequence>
<evidence type="ECO:0000256" key="1">
    <source>
        <dbReference type="ARBA" id="ARBA00001936"/>
    </source>
</evidence>
<dbReference type="InterPro" id="IPR011009">
    <property type="entry name" value="Kinase-like_dom_sf"/>
</dbReference>
<evidence type="ECO:0000256" key="19">
    <source>
        <dbReference type="PROSITE-ProRule" id="PRU10141"/>
    </source>
</evidence>
<comment type="caution">
    <text evidence="24">The sequence shown here is derived from an EMBL/GenBank/DDBJ whole genome shotgun (WGS) entry which is preliminary data.</text>
</comment>
<comment type="subcellular location">
    <subcellularLocation>
        <location evidence="3">Membrane</location>
        <topology evidence="3">Single-pass type I membrane protein</topology>
    </subcellularLocation>
</comment>
<evidence type="ECO:0000313" key="24">
    <source>
        <dbReference type="EMBL" id="KAI2660180.1"/>
    </source>
</evidence>
<dbReference type="Pfam" id="PF07714">
    <property type="entry name" value="PK_Tyr_Ser-Thr"/>
    <property type="match status" value="1"/>
</dbReference>
<evidence type="ECO:0000256" key="3">
    <source>
        <dbReference type="ARBA" id="ARBA00004479"/>
    </source>
</evidence>
<proteinExistence type="inferred from homology"/>
<keyword evidence="13 19" id="KW-0067">ATP-binding</keyword>
<dbReference type="InterPro" id="IPR008271">
    <property type="entry name" value="Ser/Thr_kinase_AS"/>
</dbReference>
<keyword evidence="6" id="KW-0723">Serine/threonine-protein kinase</keyword>
<evidence type="ECO:0000256" key="10">
    <source>
        <dbReference type="ARBA" id="ARBA00022729"/>
    </source>
</evidence>
<dbReference type="Gene3D" id="1.10.510.10">
    <property type="entry name" value="Transferase(Phosphotransferase) domain 1"/>
    <property type="match status" value="1"/>
</dbReference>
<evidence type="ECO:0000256" key="6">
    <source>
        <dbReference type="ARBA" id="ARBA00022527"/>
    </source>
</evidence>
<accession>A0ABQ8MC35</accession>
<dbReference type="PROSITE" id="PS00107">
    <property type="entry name" value="PROTEIN_KINASE_ATP"/>
    <property type="match status" value="1"/>
</dbReference>
<dbReference type="PROSITE" id="PS51256">
    <property type="entry name" value="GS"/>
    <property type="match status" value="1"/>
</dbReference>
<dbReference type="EMBL" id="JACTAM010000010">
    <property type="protein sequence ID" value="KAI2660180.1"/>
    <property type="molecule type" value="Genomic_DNA"/>
</dbReference>
<dbReference type="Gene3D" id="3.30.200.20">
    <property type="entry name" value="Phosphorylase Kinase, domain 1"/>
    <property type="match status" value="1"/>
</dbReference>
<comment type="cofactor">
    <cofactor evidence="1">
        <name>Mn(2+)</name>
        <dbReference type="ChEBI" id="CHEBI:29035"/>
    </cofactor>
</comment>
<dbReference type="Proteomes" id="UP000830375">
    <property type="component" value="Unassembled WGS sequence"/>
</dbReference>
<dbReference type="SUPFAM" id="SSF56112">
    <property type="entry name" value="Protein kinase-like (PK-like)"/>
    <property type="match status" value="1"/>
</dbReference>
<dbReference type="PANTHER" id="PTHR23255:SF62">
    <property type="entry name" value="BONE MORPHOGENETIC PROTEIN RECEPTOR TYPE-1B"/>
    <property type="match status" value="1"/>
</dbReference>
<evidence type="ECO:0000256" key="4">
    <source>
        <dbReference type="ARBA" id="ARBA00009605"/>
    </source>
</evidence>
<dbReference type="EC" id="2.7.11.30" evidence="5"/>
<dbReference type="InterPro" id="IPR000472">
    <property type="entry name" value="Activin_recp"/>
</dbReference>
<dbReference type="Gene3D" id="2.10.60.10">
    <property type="entry name" value="CD59"/>
    <property type="match status" value="1"/>
</dbReference>